<reference evidence="3 4" key="1">
    <citation type="submission" date="2014-09" db="EMBL/GenBank/DDBJ databases">
        <title>Draft Genome Sequence of Draconibacterium sp. JN14CK-3.</title>
        <authorList>
            <person name="Dong C."/>
            <person name="Lai Q."/>
            <person name="Shao Z."/>
        </authorList>
    </citation>
    <scope>NUCLEOTIDE SEQUENCE [LARGE SCALE GENOMIC DNA]</scope>
    <source>
        <strain evidence="3 4">JN14CK-3</strain>
    </source>
</reference>
<dbReference type="Proteomes" id="UP000032544">
    <property type="component" value="Unassembled WGS sequence"/>
</dbReference>
<dbReference type="PROSITE" id="PS51257">
    <property type="entry name" value="PROKAR_LIPOPROTEIN"/>
    <property type="match status" value="1"/>
</dbReference>
<dbReference type="Pfam" id="PF10988">
    <property type="entry name" value="DUF2807"/>
    <property type="match status" value="1"/>
</dbReference>
<feature type="domain" description="Putative auto-transporter adhesin head GIN" evidence="2">
    <location>
        <begin position="42"/>
        <end position="222"/>
    </location>
</feature>
<protein>
    <recommendedName>
        <fullName evidence="2">Putative auto-transporter adhesin head GIN domain-containing protein</fullName>
    </recommendedName>
</protein>
<dbReference type="STRING" id="1544798.LH29_03355"/>
<dbReference type="RefSeq" id="WP_045026080.1">
    <property type="nucleotide sequence ID" value="NZ_JRHC01000001.1"/>
</dbReference>
<evidence type="ECO:0000313" key="3">
    <source>
        <dbReference type="EMBL" id="KJF44532.1"/>
    </source>
</evidence>
<dbReference type="AlphaFoldDB" id="A0A0D8JC81"/>
<gene>
    <name evidence="3" type="ORF">LH29_03355</name>
</gene>
<dbReference type="OrthoDB" id="1119107at2"/>
<evidence type="ECO:0000313" key="4">
    <source>
        <dbReference type="Proteomes" id="UP000032544"/>
    </source>
</evidence>
<feature type="chain" id="PRO_5002331218" description="Putative auto-transporter adhesin head GIN domain-containing protein" evidence="1">
    <location>
        <begin position="22"/>
        <end position="238"/>
    </location>
</feature>
<feature type="signal peptide" evidence="1">
    <location>
        <begin position="1"/>
        <end position="21"/>
    </location>
</feature>
<dbReference type="PANTHER" id="PTHR39200">
    <property type="entry name" value="HYPOTHETICAL EXPORTED PROTEIN"/>
    <property type="match status" value="1"/>
</dbReference>
<keyword evidence="1" id="KW-0732">Signal</keyword>
<name>A0A0D8JC81_9BACT</name>
<evidence type="ECO:0000256" key="1">
    <source>
        <dbReference type="SAM" id="SignalP"/>
    </source>
</evidence>
<keyword evidence="4" id="KW-1185">Reference proteome</keyword>
<comment type="caution">
    <text evidence="3">The sequence shown here is derived from an EMBL/GenBank/DDBJ whole genome shotgun (WGS) entry which is preliminary data.</text>
</comment>
<dbReference type="PANTHER" id="PTHR39200:SF1">
    <property type="entry name" value="AUTO-TRANSPORTER ADHESIN HEAD GIN DOMAIN-CONTAINING PROTEIN-RELATED"/>
    <property type="match status" value="1"/>
</dbReference>
<accession>A0A0D8JC81</accession>
<dbReference type="EMBL" id="JRHC01000001">
    <property type="protein sequence ID" value="KJF44532.1"/>
    <property type="molecule type" value="Genomic_DNA"/>
</dbReference>
<evidence type="ECO:0000259" key="2">
    <source>
        <dbReference type="Pfam" id="PF10988"/>
    </source>
</evidence>
<dbReference type="InterPro" id="IPR021255">
    <property type="entry name" value="DUF2807"/>
</dbReference>
<proteinExistence type="predicted"/>
<sequence length="238" mass="25556">MKTIKLFICGLAIFFSATSCIDEFTVEGNGIRESESRIVTSFEKVKSSGDFEVHITEAQSHDVLISAEENLLQYIETYVSGETLHIDVKGIRNLKNRLPMEVFISTPTLRGIKQSGSGIITTDYFVSNEMDVVLSGSGSIVTAFEAEEVDALLSGSGTIEFSGFADDADFVISGSGTIDAHQLDLYNCTTSTSGSGDMYVTVSRHLRSNISGSGNVFYSGNPDIETHISGSGSVISEN</sequence>
<dbReference type="Gene3D" id="2.160.20.120">
    <property type="match status" value="1"/>
</dbReference>
<organism evidence="3 4">
    <name type="scientific">Draconibacterium sediminis</name>
    <dbReference type="NCBI Taxonomy" id="1544798"/>
    <lineage>
        <taxon>Bacteria</taxon>
        <taxon>Pseudomonadati</taxon>
        <taxon>Bacteroidota</taxon>
        <taxon>Bacteroidia</taxon>
        <taxon>Marinilabiliales</taxon>
        <taxon>Prolixibacteraceae</taxon>
        <taxon>Draconibacterium</taxon>
    </lineage>
</organism>